<feature type="active site" description="Acyl-ester intermediate" evidence="7">
    <location>
        <position position="174"/>
    </location>
</feature>
<dbReference type="SUPFAM" id="SSF75304">
    <property type="entry name" value="Amidase signature (AS) enzymes"/>
    <property type="match status" value="1"/>
</dbReference>
<dbReference type="Gene3D" id="3.90.1300.10">
    <property type="entry name" value="Amidase signature (AS) domain"/>
    <property type="match status" value="1"/>
</dbReference>
<dbReference type="HAMAP" id="MF_00120">
    <property type="entry name" value="GatA"/>
    <property type="match status" value="1"/>
</dbReference>
<dbReference type="NCBIfam" id="TIGR00132">
    <property type="entry name" value="gatA"/>
    <property type="match status" value="1"/>
</dbReference>
<evidence type="ECO:0000256" key="3">
    <source>
        <dbReference type="ARBA" id="ARBA00022741"/>
    </source>
</evidence>
<dbReference type="InterPro" id="IPR004412">
    <property type="entry name" value="GatA"/>
</dbReference>
<evidence type="ECO:0000256" key="4">
    <source>
        <dbReference type="ARBA" id="ARBA00022840"/>
    </source>
</evidence>
<name>A0A1F7VFM6_9BACT</name>
<dbReference type="Pfam" id="PF01425">
    <property type="entry name" value="Amidase"/>
    <property type="match status" value="1"/>
</dbReference>
<keyword evidence="2 7" id="KW-0436">Ligase</keyword>
<dbReference type="Proteomes" id="UP000176678">
    <property type="component" value="Unassembled WGS sequence"/>
</dbReference>
<keyword evidence="5 7" id="KW-0648">Protein biosynthesis</keyword>
<feature type="domain" description="Amidase" evidence="8">
    <location>
        <begin position="21"/>
        <end position="460"/>
    </location>
</feature>
<dbReference type="PANTHER" id="PTHR11895">
    <property type="entry name" value="TRANSAMIDASE"/>
    <property type="match status" value="1"/>
</dbReference>
<feature type="active site" description="Charge relay system" evidence="7">
    <location>
        <position position="75"/>
    </location>
</feature>
<proteinExistence type="inferred from homology"/>
<dbReference type="GO" id="GO:0016740">
    <property type="term" value="F:transferase activity"/>
    <property type="evidence" value="ECO:0007669"/>
    <property type="project" value="UniProtKB-KW"/>
</dbReference>
<comment type="function">
    <text evidence="7">Allows the formation of correctly charged Gln-tRNA(Gln) through the transamidation of misacylated Glu-tRNA(Gln) in organisms which lack glutaminyl-tRNA synthetase. The reaction takes place in the presence of glutamine and ATP through an activated gamma-phospho-Glu-tRNA(Gln).</text>
</comment>
<dbReference type="EMBL" id="MGES01000007">
    <property type="protein sequence ID" value="OGL89319.1"/>
    <property type="molecule type" value="Genomic_DNA"/>
</dbReference>
<dbReference type="EC" id="6.3.5.7" evidence="7"/>
<organism evidence="9 10">
    <name type="scientific">Candidatus Uhrbacteria bacterium RIFCSPLOWO2_02_FULL_51_9</name>
    <dbReference type="NCBI Taxonomy" id="1802410"/>
    <lineage>
        <taxon>Bacteria</taxon>
        <taxon>Candidatus Uhriibacteriota</taxon>
    </lineage>
</organism>
<dbReference type="GO" id="GO:0030956">
    <property type="term" value="C:glutamyl-tRNA(Gln) amidotransferase complex"/>
    <property type="evidence" value="ECO:0007669"/>
    <property type="project" value="InterPro"/>
</dbReference>
<reference evidence="9 10" key="1">
    <citation type="journal article" date="2016" name="Nat. Commun.">
        <title>Thousands of microbial genomes shed light on interconnected biogeochemical processes in an aquifer system.</title>
        <authorList>
            <person name="Anantharaman K."/>
            <person name="Brown C.T."/>
            <person name="Hug L.A."/>
            <person name="Sharon I."/>
            <person name="Castelle C.J."/>
            <person name="Probst A.J."/>
            <person name="Thomas B.C."/>
            <person name="Singh A."/>
            <person name="Wilkins M.J."/>
            <person name="Karaoz U."/>
            <person name="Brodie E.L."/>
            <person name="Williams K.H."/>
            <person name="Hubbard S.S."/>
            <person name="Banfield J.F."/>
        </authorList>
    </citation>
    <scope>NUCLEOTIDE SEQUENCE [LARGE SCALE GENOMIC DNA]</scope>
</reference>
<dbReference type="GO" id="GO:0006412">
    <property type="term" value="P:translation"/>
    <property type="evidence" value="ECO:0007669"/>
    <property type="project" value="UniProtKB-UniRule"/>
</dbReference>
<keyword evidence="9" id="KW-0808">Transferase</keyword>
<dbReference type="GO" id="GO:0005524">
    <property type="term" value="F:ATP binding"/>
    <property type="evidence" value="ECO:0007669"/>
    <property type="project" value="UniProtKB-KW"/>
</dbReference>
<comment type="catalytic activity">
    <reaction evidence="6 7">
        <text>L-glutamyl-tRNA(Gln) + L-glutamine + ATP + H2O = L-glutaminyl-tRNA(Gln) + L-glutamate + ADP + phosphate + H(+)</text>
        <dbReference type="Rhea" id="RHEA:17521"/>
        <dbReference type="Rhea" id="RHEA-COMP:9681"/>
        <dbReference type="Rhea" id="RHEA-COMP:9684"/>
        <dbReference type="ChEBI" id="CHEBI:15377"/>
        <dbReference type="ChEBI" id="CHEBI:15378"/>
        <dbReference type="ChEBI" id="CHEBI:29985"/>
        <dbReference type="ChEBI" id="CHEBI:30616"/>
        <dbReference type="ChEBI" id="CHEBI:43474"/>
        <dbReference type="ChEBI" id="CHEBI:58359"/>
        <dbReference type="ChEBI" id="CHEBI:78520"/>
        <dbReference type="ChEBI" id="CHEBI:78521"/>
        <dbReference type="ChEBI" id="CHEBI:456216"/>
        <dbReference type="EC" id="6.3.5.7"/>
    </reaction>
</comment>
<keyword evidence="3 7" id="KW-0547">Nucleotide-binding</keyword>
<comment type="subunit">
    <text evidence="7">Heterotrimer of A, B and C subunits.</text>
</comment>
<dbReference type="PANTHER" id="PTHR11895:SF151">
    <property type="entry name" value="GLUTAMYL-TRNA(GLN) AMIDOTRANSFERASE SUBUNIT A"/>
    <property type="match status" value="1"/>
</dbReference>
<evidence type="ECO:0000256" key="6">
    <source>
        <dbReference type="ARBA" id="ARBA00047407"/>
    </source>
</evidence>
<dbReference type="InterPro" id="IPR020556">
    <property type="entry name" value="Amidase_CS"/>
</dbReference>
<comment type="caution">
    <text evidence="9">The sequence shown here is derived from an EMBL/GenBank/DDBJ whole genome shotgun (WGS) entry which is preliminary data.</text>
</comment>
<gene>
    <name evidence="7 9" type="primary">gatA</name>
    <name evidence="9" type="ORF">A3H75_02520</name>
</gene>
<dbReference type="STRING" id="1802410.A3H75_02520"/>
<dbReference type="GO" id="GO:0050567">
    <property type="term" value="F:glutaminyl-tRNA synthase (glutamine-hydrolyzing) activity"/>
    <property type="evidence" value="ECO:0007669"/>
    <property type="project" value="UniProtKB-UniRule"/>
</dbReference>
<protein>
    <recommendedName>
        <fullName evidence="7">Glutamyl-tRNA(Gln) amidotransferase subunit A</fullName>
        <shortName evidence="7">Glu-ADT subunit A</shortName>
        <ecNumber evidence="7">6.3.5.7</ecNumber>
    </recommendedName>
</protein>
<evidence type="ECO:0000259" key="8">
    <source>
        <dbReference type="Pfam" id="PF01425"/>
    </source>
</evidence>
<dbReference type="PROSITE" id="PS00571">
    <property type="entry name" value="AMIDASES"/>
    <property type="match status" value="1"/>
</dbReference>
<dbReference type="InterPro" id="IPR036928">
    <property type="entry name" value="AS_sf"/>
</dbReference>
<evidence type="ECO:0000256" key="7">
    <source>
        <dbReference type="HAMAP-Rule" id="MF_00120"/>
    </source>
</evidence>
<evidence type="ECO:0000256" key="2">
    <source>
        <dbReference type="ARBA" id="ARBA00022598"/>
    </source>
</evidence>
<dbReference type="AlphaFoldDB" id="A0A1F7VFM6"/>
<evidence type="ECO:0000256" key="5">
    <source>
        <dbReference type="ARBA" id="ARBA00022917"/>
    </source>
</evidence>
<comment type="similarity">
    <text evidence="1 7">Belongs to the amidase family. GatA subfamily.</text>
</comment>
<keyword evidence="4 7" id="KW-0067">ATP-binding</keyword>
<sequence length="478" mass="52125">MNYTISQARQALDNREISSQELTREYLSRAKEKNPVLNAFITICEDEAMRMAEDADIRIQRGEQGPLTGIPFGVKDAICTADIRSTASAKVLDTYVPPFDATVIRKIRAQGGVIIGKQNCDAFGHGASNENSMYGVVKNPWDTERVPGGSSGGSAASVAADMCVYSIAEDTGGSIRQPAAFNNIVGLRPSYGRNSRYGVMPMASSLDTVGPITKTVEDCALVMEAIAGRDPLDATTVPGAVPAYTEGLRESIRGLRVGIPREYIQDLPNNLQKIIDDAAEQFRQMGCEVMDVSLPHTKYAVPVYYIIVPSEDSSNLSRMDGIRYGVRAKEKDLQNVYMQSRANGFPAEVKRRIMVGTFALSHGYYDAYYKKAQQVRTCIMRDFEEAFNRVDVLLAPTTPTPPFKIGEKANDPLAMYKADIFVGPAAVAGVPAVSVPGGFVNNLPFGVQFIGPRMSENILLRAAYHFEQATGYGKRAPI</sequence>
<accession>A0A1F7VFM6</accession>
<evidence type="ECO:0000313" key="10">
    <source>
        <dbReference type="Proteomes" id="UP000176678"/>
    </source>
</evidence>
<feature type="active site" description="Charge relay system" evidence="7">
    <location>
        <position position="150"/>
    </location>
</feature>
<dbReference type="InterPro" id="IPR023631">
    <property type="entry name" value="Amidase_dom"/>
</dbReference>
<dbReference type="InterPro" id="IPR000120">
    <property type="entry name" value="Amidase"/>
</dbReference>
<evidence type="ECO:0000313" key="9">
    <source>
        <dbReference type="EMBL" id="OGL89319.1"/>
    </source>
</evidence>
<evidence type="ECO:0000256" key="1">
    <source>
        <dbReference type="ARBA" id="ARBA00008069"/>
    </source>
</evidence>